<gene>
    <name evidence="1" type="ORF">AFUS01_LOCUS34515</name>
</gene>
<keyword evidence="2" id="KW-1185">Reference proteome</keyword>
<accession>A0A8J2KZD3</accession>
<dbReference type="EMBL" id="CAJVCH010532443">
    <property type="protein sequence ID" value="CAG7824356.1"/>
    <property type="molecule type" value="Genomic_DNA"/>
</dbReference>
<name>A0A8J2KZD3_9HEXA</name>
<comment type="caution">
    <text evidence="1">The sequence shown here is derived from an EMBL/GenBank/DDBJ whole genome shotgun (WGS) entry which is preliminary data.</text>
</comment>
<protein>
    <submittedName>
        <fullName evidence="1">Uncharacterized protein</fullName>
    </submittedName>
</protein>
<reference evidence="1" key="1">
    <citation type="submission" date="2021-06" db="EMBL/GenBank/DDBJ databases">
        <authorList>
            <person name="Hodson N. C."/>
            <person name="Mongue J. A."/>
            <person name="Jaron S. K."/>
        </authorList>
    </citation>
    <scope>NUCLEOTIDE SEQUENCE</scope>
</reference>
<dbReference type="AlphaFoldDB" id="A0A8J2KZD3"/>
<evidence type="ECO:0000313" key="2">
    <source>
        <dbReference type="Proteomes" id="UP000708208"/>
    </source>
</evidence>
<sequence length="24" mass="2638">VSLWTDGIGFDMDGVEVAGLKWKN</sequence>
<evidence type="ECO:0000313" key="1">
    <source>
        <dbReference type="EMBL" id="CAG7824356.1"/>
    </source>
</evidence>
<organism evidence="1 2">
    <name type="scientific">Allacma fusca</name>
    <dbReference type="NCBI Taxonomy" id="39272"/>
    <lineage>
        <taxon>Eukaryota</taxon>
        <taxon>Metazoa</taxon>
        <taxon>Ecdysozoa</taxon>
        <taxon>Arthropoda</taxon>
        <taxon>Hexapoda</taxon>
        <taxon>Collembola</taxon>
        <taxon>Symphypleona</taxon>
        <taxon>Sminthuridae</taxon>
        <taxon>Allacma</taxon>
    </lineage>
</organism>
<dbReference type="Proteomes" id="UP000708208">
    <property type="component" value="Unassembled WGS sequence"/>
</dbReference>
<feature type="non-terminal residue" evidence="1">
    <location>
        <position position="1"/>
    </location>
</feature>
<proteinExistence type="predicted"/>